<dbReference type="RefSeq" id="WP_034836825.1">
    <property type="nucleotide sequence ID" value="NZ_JANX01000135.1"/>
</dbReference>
<evidence type="ECO:0000313" key="2">
    <source>
        <dbReference type="Proteomes" id="UP000029995"/>
    </source>
</evidence>
<protein>
    <submittedName>
        <fullName evidence="1">Uncharacterized protein</fullName>
    </submittedName>
</protein>
<reference evidence="1 2" key="1">
    <citation type="submission" date="2014-01" db="EMBL/GenBank/DDBJ databases">
        <title>Genome sequence determination for a cystic fibrosis isolate, Inquilinus limosus.</title>
        <authorList>
            <person name="Pino M."/>
            <person name="Di Conza J."/>
            <person name="Gutkind G."/>
        </authorList>
    </citation>
    <scope>NUCLEOTIDE SEQUENCE [LARGE SCALE GENOMIC DNA]</scope>
    <source>
        <strain evidence="1 2">MP06</strain>
    </source>
</reference>
<evidence type="ECO:0000313" key="1">
    <source>
        <dbReference type="EMBL" id="KGM33944.1"/>
    </source>
</evidence>
<sequence>MAEFGELFCTAADVAGAVMGAVTGTESVAANLAADANWSVPGLAAIAPVYEAAMLMARRGQVEILPNLHFAANGHDEAPSPVTKRYLQSRTYKKIAAGVWGVAGAASSIPAQNFDGFSAARHINAGVSTGAHIYRLLQIAKRYRQSQTIAEWCNRVLKAKYAKAGIRGAQLAGSLIPIPGAQAALGGAAALGSLVTTQTFNGTCMAAAAEIHWRAFQETTVAGRTGGGTGPATQIMNELFRRRTATRILGSYDVAALIREPGGWMAVGDKILLI</sequence>
<proteinExistence type="predicted"/>
<dbReference type="Proteomes" id="UP000029995">
    <property type="component" value="Unassembled WGS sequence"/>
</dbReference>
<comment type="caution">
    <text evidence="1">The sequence shown here is derived from an EMBL/GenBank/DDBJ whole genome shotgun (WGS) entry which is preliminary data.</text>
</comment>
<name>A0A0A0D755_9PROT</name>
<organism evidence="1 2">
    <name type="scientific">Inquilinus limosus MP06</name>
    <dbReference type="NCBI Taxonomy" id="1398085"/>
    <lineage>
        <taxon>Bacteria</taxon>
        <taxon>Pseudomonadati</taxon>
        <taxon>Pseudomonadota</taxon>
        <taxon>Alphaproteobacteria</taxon>
        <taxon>Rhodospirillales</taxon>
        <taxon>Rhodospirillaceae</taxon>
        <taxon>Inquilinus</taxon>
    </lineage>
</organism>
<dbReference type="EMBL" id="JANX01000135">
    <property type="protein sequence ID" value="KGM33944.1"/>
    <property type="molecule type" value="Genomic_DNA"/>
</dbReference>
<dbReference type="AlphaFoldDB" id="A0A0A0D755"/>
<accession>A0A0A0D755</accession>
<dbReference type="OrthoDB" id="8304358at2"/>
<gene>
    <name evidence="1" type="ORF">P409_13010</name>
</gene>